<dbReference type="EMBL" id="LXQE01000023">
    <property type="protein sequence ID" value="RCJ42034.1"/>
    <property type="molecule type" value="Genomic_DNA"/>
</dbReference>
<accession>A0A367S257</accession>
<dbReference type="Proteomes" id="UP000252085">
    <property type="component" value="Unassembled WGS sequence"/>
</dbReference>
<reference evidence="2 3" key="1">
    <citation type="submission" date="2016-04" db="EMBL/GenBank/DDBJ databases">
        <authorList>
            <person name="Evans L.H."/>
            <person name="Alamgir A."/>
            <person name="Owens N."/>
            <person name="Weber N.D."/>
            <person name="Virtaneva K."/>
            <person name="Barbian K."/>
            <person name="Babar A."/>
            <person name="Rosenke K."/>
        </authorList>
    </citation>
    <scope>NUCLEOTIDE SEQUENCE [LARGE SCALE GENOMIC DNA]</scope>
    <source>
        <strain evidence="2">NIES-2108</strain>
    </source>
</reference>
<sequence length="154" mass="17106">MKYVFISSTVCAWVIFALGAMAGELPACSPKKSDFFEGDINTYSVNWDINRSPGRGGENYGADYWVPDPNTNVIVEWDASETSCINCKGERDVRITQQQKGIISYPVGVHIGVRIDTGRNPIGAGGSYTGRITMSYVPYAKWLDVFLRKYTECL</sequence>
<gene>
    <name evidence="2" type="ORF">A6769_38290</name>
</gene>
<dbReference type="AlphaFoldDB" id="A0A367S257"/>
<keyword evidence="1" id="KW-0732">Signal</keyword>
<organism evidence="2 3">
    <name type="scientific">Nostoc punctiforme NIES-2108</name>
    <dbReference type="NCBI Taxonomy" id="1356359"/>
    <lineage>
        <taxon>Bacteria</taxon>
        <taxon>Bacillati</taxon>
        <taxon>Cyanobacteriota</taxon>
        <taxon>Cyanophyceae</taxon>
        <taxon>Nostocales</taxon>
        <taxon>Nostocaceae</taxon>
        <taxon>Nostoc</taxon>
    </lineage>
</organism>
<feature type="signal peptide" evidence="1">
    <location>
        <begin position="1"/>
        <end position="22"/>
    </location>
</feature>
<evidence type="ECO:0000256" key="1">
    <source>
        <dbReference type="SAM" id="SignalP"/>
    </source>
</evidence>
<name>A0A367S257_NOSPU</name>
<comment type="caution">
    <text evidence="2">The sequence shown here is derived from an EMBL/GenBank/DDBJ whole genome shotgun (WGS) entry which is preliminary data.</text>
</comment>
<protein>
    <submittedName>
        <fullName evidence="2">Uncharacterized protein</fullName>
    </submittedName>
</protein>
<evidence type="ECO:0000313" key="2">
    <source>
        <dbReference type="EMBL" id="RCJ42034.1"/>
    </source>
</evidence>
<evidence type="ECO:0000313" key="3">
    <source>
        <dbReference type="Proteomes" id="UP000252085"/>
    </source>
</evidence>
<feature type="chain" id="PRO_5016704908" evidence="1">
    <location>
        <begin position="23"/>
        <end position="154"/>
    </location>
</feature>
<proteinExistence type="predicted"/>